<reference evidence="2 3" key="1">
    <citation type="journal article" date="2018" name="BMC Genomics">
        <title>Genomic evidence for intraspecific hybridization in a clonal and extremely halotolerant yeast.</title>
        <authorList>
            <person name="Gostincar C."/>
            <person name="Stajich J.E."/>
            <person name="Zupancic J."/>
            <person name="Zalar P."/>
            <person name="Gunde-Cimerman N."/>
        </authorList>
    </citation>
    <scope>NUCLEOTIDE SEQUENCE [LARGE SCALE GENOMIC DNA]</scope>
    <source>
        <strain evidence="2 3">EXF-6656</strain>
    </source>
</reference>
<dbReference type="Proteomes" id="UP000281245">
    <property type="component" value="Unassembled WGS sequence"/>
</dbReference>
<feature type="compositionally biased region" description="Basic and acidic residues" evidence="1">
    <location>
        <begin position="399"/>
        <end position="411"/>
    </location>
</feature>
<evidence type="ECO:0000256" key="1">
    <source>
        <dbReference type="SAM" id="MobiDB-lite"/>
    </source>
</evidence>
<dbReference type="GO" id="GO:0031490">
    <property type="term" value="F:chromatin DNA binding"/>
    <property type="evidence" value="ECO:0007669"/>
    <property type="project" value="TreeGrafter"/>
</dbReference>
<comment type="caution">
    <text evidence="2">The sequence shown here is derived from an EMBL/GenBank/DDBJ whole genome shotgun (WGS) entry which is preliminary data.</text>
</comment>
<accession>A0A3M6WJU2</accession>
<gene>
    <name evidence="2" type="ORF">D0869_08765</name>
</gene>
<dbReference type="PANTHER" id="PTHR31606:SF1">
    <property type="entry name" value="WW DOMAIN BINDING PROTEIN 2, ISOFORM E"/>
    <property type="match status" value="1"/>
</dbReference>
<name>A0A3M6WJU2_HORWE</name>
<dbReference type="CDD" id="cd13214">
    <property type="entry name" value="PH-GRAM_WBP2"/>
    <property type="match status" value="1"/>
</dbReference>
<dbReference type="InterPro" id="IPR044852">
    <property type="entry name" value="WBP2-like"/>
</dbReference>
<evidence type="ECO:0000313" key="3">
    <source>
        <dbReference type="Proteomes" id="UP000281245"/>
    </source>
</evidence>
<dbReference type="GO" id="GO:0003713">
    <property type="term" value="F:transcription coactivator activity"/>
    <property type="evidence" value="ECO:0007669"/>
    <property type="project" value="InterPro"/>
</dbReference>
<feature type="region of interest" description="Disordered" evidence="1">
    <location>
        <begin position="331"/>
        <end position="411"/>
    </location>
</feature>
<feature type="compositionally biased region" description="Polar residues" evidence="1">
    <location>
        <begin position="349"/>
        <end position="358"/>
    </location>
</feature>
<dbReference type="GO" id="GO:0005634">
    <property type="term" value="C:nucleus"/>
    <property type="evidence" value="ECO:0007669"/>
    <property type="project" value="TreeGrafter"/>
</dbReference>
<sequence>MQGYSHLSKSSSAAAEHLIRIPDWLRLWFVRVDHLASNLNRLPRLARWREWSVTQQPSCLPTAKPRISTDDVGCLREHYLTRLTAAALCCGSLCLSSRFPNPPSFFPSLLLLLFMLLSPSPLQRLCTTTTPSSTSTMSRTKRIRSHLSSWVMLSPTSNPPYTPLPNEQTLFTSPPRVGFSLSTPSHFPGKQQQPYNFTNSTGILYITSRRIIYLPEKPSKEFQSFAAPILNLHDSHCTAPWFGPNVWIALLQPVQGGGIPTPSTGVLEIKLTFKEGGAFDFHTTFERVKERLQQAVEVSRISGDGSGSSRAAMNGVDVSNVNLEDLPAYQEESDGPLISPVGPPPAVVATNQQSNAQRDSGIAVEEERPRSKPTDADFGAPTEPPPGYEETQIQGLQDEMDRRASEGARRS</sequence>
<dbReference type="SUPFAM" id="SSF50729">
    <property type="entry name" value="PH domain-like"/>
    <property type="match status" value="1"/>
</dbReference>
<proteinExistence type="predicted"/>
<evidence type="ECO:0000313" key="2">
    <source>
        <dbReference type="EMBL" id="RMX78835.1"/>
    </source>
</evidence>
<dbReference type="AlphaFoldDB" id="A0A3M6WJU2"/>
<feature type="compositionally biased region" description="Basic and acidic residues" evidence="1">
    <location>
        <begin position="365"/>
        <end position="375"/>
    </location>
</feature>
<dbReference type="EMBL" id="QWIJ01000778">
    <property type="protein sequence ID" value="RMX78835.1"/>
    <property type="molecule type" value="Genomic_DNA"/>
</dbReference>
<protein>
    <recommendedName>
        <fullName evidence="4">GRAM domain-containing protein</fullName>
    </recommendedName>
</protein>
<dbReference type="PANTHER" id="PTHR31606">
    <property type="entry name" value="WW DOMAIN BINDING PROTEIN 2, ISOFORM E"/>
    <property type="match status" value="1"/>
</dbReference>
<dbReference type="OrthoDB" id="1259151at2759"/>
<organism evidence="2 3">
    <name type="scientific">Hortaea werneckii</name>
    <name type="common">Black yeast</name>
    <name type="synonym">Cladosporium werneckii</name>
    <dbReference type="NCBI Taxonomy" id="91943"/>
    <lineage>
        <taxon>Eukaryota</taxon>
        <taxon>Fungi</taxon>
        <taxon>Dikarya</taxon>
        <taxon>Ascomycota</taxon>
        <taxon>Pezizomycotina</taxon>
        <taxon>Dothideomycetes</taxon>
        <taxon>Dothideomycetidae</taxon>
        <taxon>Mycosphaerellales</taxon>
        <taxon>Teratosphaeriaceae</taxon>
        <taxon>Hortaea</taxon>
    </lineage>
</organism>
<evidence type="ECO:0008006" key="4">
    <source>
        <dbReference type="Google" id="ProtNLM"/>
    </source>
</evidence>